<dbReference type="EMBL" id="JAVDQK010000001">
    <property type="protein sequence ID" value="MDR6216563.1"/>
    <property type="molecule type" value="Genomic_DNA"/>
</dbReference>
<dbReference type="PATRIC" id="fig|1309411.5.peg.598"/>
<keyword evidence="8" id="KW-1185">Reference proteome</keyword>
<reference evidence="7" key="2">
    <citation type="submission" date="2023-07" db="EMBL/GenBank/DDBJ databases">
        <title>Sorghum-associated microbial communities from plants grown in Nebraska, USA.</title>
        <authorList>
            <person name="Schachtman D."/>
        </authorList>
    </citation>
    <scope>NUCLEOTIDE SEQUENCE</scope>
    <source>
        <strain evidence="7">BE330</strain>
    </source>
</reference>
<dbReference type="PANTHER" id="PTHR30055">
    <property type="entry name" value="HTH-TYPE TRANSCRIPTIONAL REGULATOR RUTR"/>
    <property type="match status" value="1"/>
</dbReference>
<dbReference type="GO" id="GO:0003700">
    <property type="term" value="F:DNA-binding transcription factor activity"/>
    <property type="evidence" value="ECO:0007669"/>
    <property type="project" value="TreeGrafter"/>
</dbReference>
<dbReference type="PANTHER" id="PTHR30055:SF234">
    <property type="entry name" value="HTH-TYPE TRANSCRIPTIONAL REGULATOR BETI"/>
    <property type="match status" value="1"/>
</dbReference>
<dbReference type="EMBL" id="CP011389">
    <property type="protein sequence ID" value="AKH16169.1"/>
    <property type="molecule type" value="Genomic_DNA"/>
</dbReference>
<dbReference type="SUPFAM" id="SSF48498">
    <property type="entry name" value="Tetracyclin repressor-like, C-terminal domain"/>
    <property type="match status" value="1"/>
</dbReference>
<evidence type="ECO:0000256" key="4">
    <source>
        <dbReference type="PROSITE-ProRule" id="PRU00335"/>
    </source>
</evidence>
<name>A0A0F7JLK3_9DEIO</name>
<dbReference type="SUPFAM" id="SSF46689">
    <property type="entry name" value="Homeodomain-like"/>
    <property type="match status" value="1"/>
</dbReference>
<evidence type="ECO:0000313" key="8">
    <source>
        <dbReference type="Proteomes" id="UP000034024"/>
    </source>
</evidence>
<dbReference type="OrthoDB" id="9806334at2"/>
<evidence type="ECO:0000256" key="3">
    <source>
        <dbReference type="ARBA" id="ARBA00023163"/>
    </source>
</evidence>
<proteinExistence type="predicted"/>
<dbReference type="GO" id="GO:0000976">
    <property type="term" value="F:transcription cis-regulatory region binding"/>
    <property type="evidence" value="ECO:0007669"/>
    <property type="project" value="TreeGrafter"/>
</dbReference>
<dbReference type="PROSITE" id="PS50977">
    <property type="entry name" value="HTH_TETR_2"/>
    <property type="match status" value="1"/>
</dbReference>
<dbReference type="RefSeq" id="WP_046842744.1">
    <property type="nucleotide sequence ID" value="NZ_CP011389.1"/>
</dbReference>
<dbReference type="PRINTS" id="PR00455">
    <property type="entry name" value="HTHTETR"/>
</dbReference>
<dbReference type="InterPro" id="IPR001647">
    <property type="entry name" value="HTH_TetR"/>
</dbReference>
<dbReference type="Pfam" id="PF17937">
    <property type="entry name" value="TetR_C_28"/>
    <property type="match status" value="1"/>
</dbReference>
<dbReference type="KEGG" id="dch:SY84_02870"/>
<feature type="domain" description="HTH tetR-type" evidence="5">
    <location>
        <begin position="8"/>
        <end position="67"/>
    </location>
</feature>
<accession>A0A0F7JLK3</accession>
<gene>
    <name evidence="7" type="ORF">J2Y00_000112</name>
    <name evidence="6" type="ORF">SY84_02870</name>
</gene>
<evidence type="ECO:0000259" key="5">
    <source>
        <dbReference type="PROSITE" id="PS50977"/>
    </source>
</evidence>
<dbReference type="Proteomes" id="UP000034024">
    <property type="component" value="Chromosome"/>
</dbReference>
<feature type="DNA-binding region" description="H-T-H motif" evidence="4">
    <location>
        <begin position="30"/>
        <end position="49"/>
    </location>
</feature>
<keyword evidence="1" id="KW-0805">Transcription regulation</keyword>
<keyword evidence="3" id="KW-0804">Transcription</keyword>
<protein>
    <submittedName>
        <fullName evidence="7">AcrR family transcriptional regulator</fullName>
    </submittedName>
    <submittedName>
        <fullName evidence="6">TetR family transcriptional regulator</fullName>
    </submittedName>
</protein>
<dbReference type="InterPro" id="IPR041479">
    <property type="entry name" value="TetR_CgmR_C"/>
</dbReference>
<dbReference type="InterPro" id="IPR009057">
    <property type="entry name" value="Homeodomain-like_sf"/>
</dbReference>
<evidence type="ECO:0000256" key="2">
    <source>
        <dbReference type="ARBA" id="ARBA00023125"/>
    </source>
</evidence>
<evidence type="ECO:0000313" key="6">
    <source>
        <dbReference type="EMBL" id="AKH16169.1"/>
    </source>
</evidence>
<dbReference type="Proteomes" id="UP001185331">
    <property type="component" value="Unassembled WGS sequence"/>
</dbReference>
<dbReference type="InterPro" id="IPR036271">
    <property type="entry name" value="Tet_transcr_reg_TetR-rel_C_sf"/>
</dbReference>
<keyword evidence="2 4" id="KW-0238">DNA-binding</keyword>
<reference evidence="6 8" key="1">
    <citation type="submission" date="2015-01" db="EMBL/GenBank/DDBJ databases">
        <title>Deinococcus soli/N5/whole genome sequencing.</title>
        <authorList>
            <person name="Kim M.K."/>
            <person name="Srinivasan S."/>
            <person name="Lee J.-J."/>
        </authorList>
    </citation>
    <scope>NUCLEOTIDE SEQUENCE [LARGE SCALE GENOMIC DNA]</scope>
    <source>
        <strain evidence="6 8">N5</strain>
    </source>
</reference>
<dbReference type="Gene3D" id="1.10.357.10">
    <property type="entry name" value="Tetracycline Repressor, domain 2"/>
    <property type="match status" value="1"/>
</dbReference>
<evidence type="ECO:0000256" key="1">
    <source>
        <dbReference type="ARBA" id="ARBA00023015"/>
    </source>
</evidence>
<sequence>MARTRQPELTRAALLDAALAVLRDHGAALSLDAVARAAGVSKGGLLHHYPTRDALLRALGFALIDDFRHKLDAAHAAELAAHGPARGAWLRAYITLTFTPDQDGEALHAALAPLAGHPALLAGLSEAQAFLLTDAEADGVPPGTAHAIRLACDGYWMGDLTGLPRLNGTQAQALRETLTAWTR</sequence>
<evidence type="ECO:0000313" key="7">
    <source>
        <dbReference type="EMBL" id="MDR6216563.1"/>
    </source>
</evidence>
<dbReference type="InterPro" id="IPR050109">
    <property type="entry name" value="HTH-type_TetR-like_transc_reg"/>
</dbReference>
<organism evidence="6 8">
    <name type="scientific">Deinococcus soli</name>
    <name type="common">ex Cha et al. 2016</name>
    <dbReference type="NCBI Taxonomy" id="1309411"/>
    <lineage>
        <taxon>Bacteria</taxon>
        <taxon>Thermotogati</taxon>
        <taxon>Deinococcota</taxon>
        <taxon>Deinococci</taxon>
        <taxon>Deinococcales</taxon>
        <taxon>Deinococcaceae</taxon>
        <taxon>Deinococcus</taxon>
    </lineage>
</organism>
<dbReference type="Pfam" id="PF00440">
    <property type="entry name" value="TetR_N"/>
    <property type="match status" value="1"/>
</dbReference>
<dbReference type="AlphaFoldDB" id="A0A0F7JLK3"/>